<dbReference type="InterPro" id="IPR027475">
    <property type="entry name" value="Asparaginase/glutaminase_AS2"/>
</dbReference>
<evidence type="ECO:0000256" key="2">
    <source>
        <dbReference type="ARBA" id="ARBA00022801"/>
    </source>
</evidence>
<dbReference type="PROSITE" id="PS00917">
    <property type="entry name" value="ASN_GLN_ASE_2"/>
    <property type="match status" value="1"/>
</dbReference>
<evidence type="ECO:0000256" key="1">
    <source>
        <dbReference type="ARBA" id="ARBA00010518"/>
    </source>
</evidence>
<organism evidence="9 10">
    <name type="scientific">Tepiditoga spiralis</name>
    <dbReference type="NCBI Taxonomy" id="2108365"/>
    <lineage>
        <taxon>Bacteria</taxon>
        <taxon>Thermotogati</taxon>
        <taxon>Thermotogota</taxon>
        <taxon>Thermotogae</taxon>
        <taxon>Petrotogales</taxon>
        <taxon>Petrotogaceae</taxon>
        <taxon>Tepiditoga</taxon>
    </lineage>
</organism>
<evidence type="ECO:0000256" key="5">
    <source>
        <dbReference type="PROSITE-ProRule" id="PRU10099"/>
    </source>
</evidence>
<dbReference type="Pfam" id="PF17763">
    <property type="entry name" value="Asparaginase_C"/>
    <property type="match status" value="1"/>
</dbReference>
<dbReference type="InParanoid" id="A0A7G1G1C3"/>
<keyword evidence="10" id="KW-1185">Reference proteome</keyword>
<keyword evidence="2" id="KW-0378">Hydrolase</keyword>
<dbReference type="RefSeq" id="WP_190615093.1">
    <property type="nucleotide sequence ID" value="NZ_AP018712.1"/>
</dbReference>
<dbReference type="InterPro" id="IPR004550">
    <property type="entry name" value="AsnASE_II"/>
</dbReference>
<name>A0A7G1G1C3_9BACT</name>
<dbReference type="Gene3D" id="3.40.50.1170">
    <property type="entry name" value="L-asparaginase, N-terminal domain"/>
    <property type="match status" value="1"/>
</dbReference>
<feature type="active site" evidence="6">
    <location>
        <position position="88"/>
    </location>
</feature>
<dbReference type="InterPro" id="IPR020827">
    <property type="entry name" value="Asparaginase/glutaminase_AS1"/>
</dbReference>
<dbReference type="EMBL" id="AP018712">
    <property type="protein sequence ID" value="BBE29950.1"/>
    <property type="molecule type" value="Genomic_DNA"/>
</dbReference>
<dbReference type="PIRSF" id="PIRSF500176">
    <property type="entry name" value="L_ASNase"/>
    <property type="match status" value="1"/>
</dbReference>
<dbReference type="Pfam" id="PF00710">
    <property type="entry name" value="Asparaginase"/>
    <property type="match status" value="1"/>
</dbReference>
<reference evidence="9 10" key="1">
    <citation type="submission" date="2018-06" db="EMBL/GenBank/DDBJ databases">
        <title>Genome sequencing of Oceanotoga sp. sy52.</title>
        <authorList>
            <person name="Mori K."/>
        </authorList>
    </citation>
    <scope>NUCLEOTIDE SEQUENCE [LARGE SCALE GENOMIC DNA]</scope>
    <source>
        <strain evidence="10">sy52</strain>
    </source>
</reference>
<dbReference type="InterPro" id="IPR027473">
    <property type="entry name" value="L-asparaginase_C"/>
</dbReference>
<dbReference type="SFLD" id="SFLDS00057">
    <property type="entry name" value="Glutaminase/Asparaginase"/>
    <property type="match status" value="1"/>
</dbReference>
<evidence type="ECO:0000256" key="4">
    <source>
        <dbReference type="PIRSR" id="PIRSR001220-2"/>
    </source>
</evidence>
<evidence type="ECO:0000313" key="10">
    <source>
        <dbReference type="Proteomes" id="UP000516361"/>
    </source>
</evidence>
<dbReference type="PRINTS" id="PR00139">
    <property type="entry name" value="ASNGLNASE"/>
</dbReference>
<dbReference type="PROSITE" id="PS51732">
    <property type="entry name" value="ASN_GLN_ASE_3"/>
    <property type="match status" value="1"/>
</dbReference>
<dbReference type="InterPro" id="IPR040919">
    <property type="entry name" value="Asparaginase_C"/>
</dbReference>
<dbReference type="InterPro" id="IPR006034">
    <property type="entry name" value="Asparaginase/glutaminase-like"/>
</dbReference>
<dbReference type="SMART" id="SM00870">
    <property type="entry name" value="Asparaginase"/>
    <property type="match status" value="1"/>
</dbReference>
<dbReference type="FunFam" id="3.40.50.1170:FF:000001">
    <property type="entry name" value="L-asparaginase 2"/>
    <property type="match status" value="1"/>
</dbReference>
<feature type="binding site" evidence="4">
    <location>
        <position position="55"/>
    </location>
    <ligand>
        <name>substrate</name>
    </ligand>
</feature>
<dbReference type="Gene3D" id="3.40.50.40">
    <property type="match status" value="1"/>
</dbReference>
<dbReference type="GO" id="GO:0006528">
    <property type="term" value="P:asparagine metabolic process"/>
    <property type="evidence" value="ECO:0007669"/>
    <property type="project" value="InterPro"/>
</dbReference>
<dbReference type="InterPro" id="IPR027474">
    <property type="entry name" value="L-asparaginase_N"/>
</dbReference>
<dbReference type="PIRSF" id="PIRSF001220">
    <property type="entry name" value="L-ASNase_gatD"/>
    <property type="match status" value="1"/>
</dbReference>
<dbReference type="InterPro" id="IPR036152">
    <property type="entry name" value="Asp/glu_Ase-like_sf"/>
</dbReference>
<feature type="domain" description="Asparaginase/glutaminase C-terminal" evidence="8">
    <location>
        <begin position="206"/>
        <end position="321"/>
    </location>
</feature>
<dbReference type="PROSITE" id="PS00144">
    <property type="entry name" value="ASN_GLN_ASE_1"/>
    <property type="match status" value="1"/>
</dbReference>
<evidence type="ECO:0000313" key="9">
    <source>
        <dbReference type="EMBL" id="BBE29950.1"/>
    </source>
</evidence>
<feature type="binding site" evidence="4">
    <location>
        <begin position="88"/>
        <end position="89"/>
    </location>
    <ligand>
        <name>substrate</name>
    </ligand>
</feature>
<evidence type="ECO:0000256" key="3">
    <source>
        <dbReference type="PIRSR" id="PIRSR001220-1"/>
    </source>
</evidence>
<feature type="domain" description="L-asparaginase N-terminal" evidence="7">
    <location>
        <begin position="3"/>
        <end position="191"/>
    </location>
</feature>
<evidence type="ECO:0000256" key="6">
    <source>
        <dbReference type="PROSITE-ProRule" id="PRU10100"/>
    </source>
</evidence>
<gene>
    <name evidence="9" type="primary">ansA</name>
    <name evidence="9" type="ORF">OSSY52_00910</name>
</gene>
<dbReference type="PANTHER" id="PTHR11707:SF28">
    <property type="entry name" value="60 KDA LYSOPHOSPHOLIPASE"/>
    <property type="match status" value="1"/>
</dbReference>
<accession>A0A7G1G1C3</accession>
<dbReference type="PANTHER" id="PTHR11707">
    <property type="entry name" value="L-ASPARAGINASE"/>
    <property type="match status" value="1"/>
</dbReference>
<dbReference type="SUPFAM" id="SSF53774">
    <property type="entry name" value="Glutaminase/Asparaginase"/>
    <property type="match status" value="1"/>
</dbReference>
<dbReference type="InterPro" id="IPR037152">
    <property type="entry name" value="L-asparaginase_N_sf"/>
</dbReference>
<evidence type="ECO:0000259" key="7">
    <source>
        <dbReference type="Pfam" id="PF00710"/>
    </source>
</evidence>
<dbReference type="GO" id="GO:0004067">
    <property type="term" value="F:asparaginase activity"/>
    <property type="evidence" value="ECO:0007669"/>
    <property type="project" value="UniProtKB-UniRule"/>
</dbReference>
<comment type="similarity">
    <text evidence="1">Belongs to the asparaginase 1 family.</text>
</comment>
<feature type="active site" evidence="5">
    <location>
        <position position="12"/>
    </location>
</feature>
<dbReference type="FunCoup" id="A0A7G1G1C3">
    <property type="interactions" value="39"/>
</dbReference>
<sequence length="326" mass="35674">MKKIAIVTTGGTIAMTQDPNLGVVPSEKINQKLNDIPYLKNIAKTELIEFANKPSPHITPKDMLELSKLVKKLIKNKEYDGVVITHGTDTLEETAYFLDLTIDTVKPVVLTAAMRNLSEPSADGPMNLIASVRVASLEKSADNGVLVCLNDEIHAAREVTKTYTSNVATFDSPGYGPLGIVDEDTVVFFRRTLERMHIEADAINDKVALIKTYTGDNGETLKHLPKMGYSAVVVEGFGRGNVPPAVGNVLKELVKQNFPVVVVSRCFKGRVLGVYGYDGGGADLKKHGIILGQEVSGQKARIKMMVVLAKTKEINVIRDYFEFQNK</sequence>
<dbReference type="KEGG" id="ocy:OSSY52_00910"/>
<dbReference type="CDD" id="cd08964">
    <property type="entry name" value="L-asparaginase_II"/>
    <property type="match status" value="1"/>
</dbReference>
<protein>
    <submittedName>
        <fullName evidence="9">L-asparaginase</fullName>
    </submittedName>
</protein>
<feature type="active site" description="O-isoaspartyl threonine intermediate" evidence="3">
    <location>
        <position position="12"/>
    </location>
</feature>
<evidence type="ECO:0000259" key="8">
    <source>
        <dbReference type="Pfam" id="PF17763"/>
    </source>
</evidence>
<dbReference type="Proteomes" id="UP000516361">
    <property type="component" value="Chromosome"/>
</dbReference>
<dbReference type="AlphaFoldDB" id="A0A7G1G1C3"/>
<proteinExistence type="inferred from homology"/>